<dbReference type="InterPro" id="IPR041588">
    <property type="entry name" value="Integrase_H2C2"/>
</dbReference>
<feature type="domain" description="Integrase catalytic" evidence="13">
    <location>
        <begin position="2928"/>
        <end position="3086"/>
    </location>
</feature>
<feature type="region of interest" description="Disordered" evidence="11">
    <location>
        <begin position="23"/>
        <end position="47"/>
    </location>
</feature>
<dbReference type="Pfam" id="PF22938">
    <property type="entry name" value="Integrase_p58_C"/>
    <property type="match status" value="2"/>
</dbReference>
<protein>
    <recommendedName>
        <fullName evidence="10">Gypsy retrotransposon integrase-like protein 1</fullName>
        <ecNumber evidence="3">2.7.7.49</ecNumber>
        <ecNumber evidence="2">3.1.26.4</ecNumber>
    </recommendedName>
</protein>
<keyword evidence="5" id="KW-0548">Nucleotidyltransferase</keyword>
<keyword evidence="4" id="KW-0808">Transferase</keyword>
<evidence type="ECO:0000313" key="15">
    <source>
        <dbReference type="Proteomes" id="UP001591681"/>
    </source>
</evidence>
<dbReference type="InterPro" id="IPR036875">
    <property type="entry name" value="Znf_CCHC_sf"/>
</dbReference>
<dbReference type="FunFam" id="3.30.70.270:FF:000020">
    <property type="entry name" value="Transposon Tf2-6 polyprotein-like Protein"/>
    <property type="match status" value="2"/>
</dbReference>
<dbReference type="PROSITE" id="PS50994">
    <property type="entry name" value="INTEGRASE"/>
    <property type="match status" value="2"/>
</dbReference>
<evidence type="ECO:0000256" key="1">
    <source>
        <dbReference type="ARBA" id="ARBA00010879"/>
    </source>
</evidence>
<feature type="region of interest" description="Disordered" evidence="11">
    <location>
        <begin position="1857"/>
        <end position="1877"/>
    </location>
</feature>
<evidence type="ECO:0000256" key="9">
    <source>
        <dbReference type="ARBA" id="ARBA00022918"/>
    </source>
</evidence>
<dbReference type="SUPFAM" id="SSF56672">
    <property type="entry name" value="DNA/RNA polymerases"/>
    <property type="match status" value="2"/>
</dbReference>
<dbReference type="InterPro" id="IPR000477">
    <property type="entry name" value="RT_dom"/>
</dbReference>
<keyword evidence="15" id="KW-1185">Reference proteome</keyword>
<dbReference type="Gene3D" id="3.30.70.270">
    <property type="match status" value="4"/>
</dbReference>
<feature type="domain" description="Integrase catalytic" evidence="13">
    <location>
        <begin position="1330"/>
        <end position="1488"/>
    </location>
</feature>
<dbReference type="InterPro" id="IPR041373">
    <property type="entry name" value="RT_RNaseH"/>
</dbReference>
<dbReference type="Pfam" id="PF17917">
    <property type="entry name" value="RT_RNaseH"/>
    <property type="match status" value="2"/>
</dbReference>
<feature type="domain" description="Reverse transcriptase" evidence="12">
    <location>
        <begin position="2380"/>
        <end position="2559"/>
    </location>
</feature>
<dbReference type="Gene3D" id="2.40.70.10">
    <property type="entry name" value="Acid Proteases"/>
    <property type="match status" value="2"/>
</dbReference>
<dbReference type="InterPro" id="IPR001584">
    <property type="entry name" value="Integrase_cat-core"/>
</dbReference>
<dbReference type="InterPro" id="IPR036397">
    <property type="entry name" value="RNaseH_sf"/>
</dbReference>
<feature type="compositionally biased region" description="Polar residues" evidence="11">
    <location>
        <begin position="2109"/>
        <end position="2120"/>
    </location>
</feature>
<feature type="region of interest" description="Disordered" evidence="11">
    <location>
        <begin position="2097"/>
        <end position="2120"/>
    </location>
</feature>
<dbReference type="InterPro" id="IPR050951">
    <property type="entry name" value="Retrovirus_Pol_polyprotein"/>
</dbReference>
<dbReference type="InterPro" id="IPR043502">
    <property type="entry name" value="DNA/RNA_pol_sf"/>
</dbReference>
<feature type="region of interest" description="Disordered" evidence="11">
    <location>
        <begin position="499"/>
        <end position="522"/>
    </location>
</feature>
<organism evidence="14 15">
    <name type="scientific">Coilia grayii</name>
    <name type="common">Gray's grenadier anchovy</name>
    <dbReference type="NCBI Taxonomy" id="363190"/>
    <lineage>
        <taxon>Eukaryota</taxon>
        <taxon>Metazoa</taxon>
        <taxon>Chordata</taxon>
        <taxon>Craniata</taxon>
        <taxon>Vertebrata</taxon>
        <taxon>Euteleostomi</taxon>
        <taxon>Actinopterygii</taxon>
        <taxon>Neopterygii</taxon>
        <taxon>Teleostei</taxon>
        <taxon>Clupei</taxon>
        <taxon>Clupeiformes</taxon>
        <taxon>Clupeoidei</taxon>
        <taxon>Engraulidae</taxon>
        <taxon>Coilinae</taxon>
        <taxon>Coilia</taxon>
    </lineage>
</organism>
<dbReference type="CDD" id="cd01647">
    <property type="entry name" value="RT_LTR"/>
    <property type="match status" value="2"/>
</dbReference>
<dbReference type="SUPFAM" id="SSF53098">
    <property type="entry name" value="Ribonuclease H-like"/>
    <property type="match status" value="2"/>
</dbReference>
<feature type="region of interest" description="Disordered" evidence="11">
    <location>
        <begin position="259"/>
        <end position="279"/>
    </location>
</feature>
<evidence type="ECO:0000256" key="3">
    <source>
        <dbReference type="ARBA" id="ARBA00012493"/>
    </source>
</evidence>
<evidence type="ECO:0000256" key="11">
    <source>
        <dbReference type="SAM" id="MobiDB-lite"/>
    </source>
</evidence>
<dbReference type="Gene3D" id="1.10.340.70">
    <property type="match status" value="2"/>
</dbReference>
<dbReference type="CDD" id="cd00303">
    <property type="entry name" value="retropepsin_like"/>
    <property type="match status" value="2"/>
</dbReference>
<dbReference type="Pfam" id="PF00665">
    <property type="entry name" value="rve"/>
    <property type="match status" value="2"/>
</dbReference>
<dbReference type="Gene3D" id="3.30.420.10">
    <property type="entry name" value="Ribonuclease H-like superfamily/Ribonuclease H"/>
    <property type="match status" value="2"/>
</dbReference>
<gene>
    <name evidence="14" type="ORF">ACEWY4_026461</name>
</gene>
<keyword evidence="6" id="KW-0540">Nuclease</keyword>
<dbReference type="EC" id="2.7.7.49" evidence="3"/>
<dbReference type="FunFam" id="3.30.420.10:FF:000032">
    <property type="entry name" value="Retrovirus-related Pol polyprotein from transposon 297-like Protein"/>
    <property type="match status" value="2"/>
</dbReference>
<feature type="compositionally biased region" description="Polar residues" evidence="11">
    <location>
        <begin position="1627"/>
        <end position="1641"/>
    </location>
</feature>
<dbReference type="Pfam" id="PF00078">
    <property type="entry name" value="RVT_1"/>
    <property type="match status" value="2"/>
</dbReference>
<dbReference type="PANTHER" id="PTHR37984">
    <property type="entry name" value="PROTEIN CBG26694"/>
    <property type="match status" value="1"/>
</dbReference>
<keyword evidence="9" id="KW-0695">RNA-directed DNA polymerase</keyword>
<evidence type="ECO:0000259" key="13">
    <source>
        <dbReference type="PROSITE" id="PS50994"/>
    </source>
</evidence>
<feature type="compositionally biased region" description="Polar residues" evidence="11">
    <location>
        <begin position="29"/>
        <end position="43"/>
    </location>
</feature>
<feature type="domain" description="Reverse transcriptase" evidence="12">
    <location>
        <begin position="782"/>
        <end position="961"/>
    </location>
</feature>
<evidence type="ECO:0000256" key="10">
    <source>
        <dbReference type="ARBA" id="ARBA00039658"/>
    </source>
</evidence>
<evidence type="ECO:0000256" key="2">
    <source>
        <dbReference type="ARBA" id="ARBA00012180"/>
    </source>
</evidence>
<name>A0ABD1IUZ7_9TELE</name>
<evidence type="ECO:0000313" key="14">
    <source>
        <dbReference type="EMBL" id="KAL2078776.1"/>
    </source>
</evidence>
<dbReference type="Gene3D" id="3.10.10.10">
    <property type="entry name" value="HIV Type 1 Reverse Transcriptase, subunit A, domain 1"/>
    <property type="match status" value="2"/>
</dbReference>
<accession>A0ABD1IUZ7</accession>
<evidence type="ECO:0000256" key="4">
    <source>
        <dbReference type="ARBA" id="ARBA00022679"/>
    </source>
</evidence>
<feature type="compositionally biased region" description="Polar residues" evidence="11">
    <location>
        <begin position="511"/>
        <end position="522"/>
    </location>
</feature>
<dbReference type="Proteomes" id="UP001591681">
    <property type="component" value="Unassembled WGS sequence"/>
</dbReference>
<feature type="compositionally biased region" description="Basic and acidic residues" evidence="11">
    <location>
        <begin position="443"/>
        <end position="453"/>
    </location>
</feature>
<dbReference type="CDD" id="cd09274">
    <property type="entry name" value="RNase_HI_RT_Ty3"/>
    <property type="match status" value="2"/>
</dbReference>
<reference evidence="14 15" key="1">
    <citation type="submission" date="2024-09" db="EMBL/GenBank/DDBJ databases">
        <title>A chromosome-level genome assembly of Gray's grenadier anchovy, Coilia grayii.</title>
        <authorList>
            <person name="Fu Z."/>
        </authorList>
    </citation>
    <scope>NUCLEOTIDE SEQUENCE [LARGE SCALE GENOMIC DNA]</scope>
    <source>
        <strain evidence="14">G4</strain>
        <tissue evidence="14">Muscle</tissue>
    </source>
</reference>
<dbReference type="FunFam" id="1.10.340.70:FF:000001">
    <property type="entry name" value="Retrovirus-related Pol polyprotein from transposon gypsy-like Protein"/>
    <property type="match status" value="2"/>
</dbReference>
<evidence type="ECO:0000256" key="6">
    <source>
        <dbReference type="ARBA" id="ARBA00022722"/>
    </source>
</evidence>
<keyword evidence="7" id="KW-0255">Endonuclease</keyword>
<evidence type="ECO:0000256" key="8">
    <source>
        <dbReference type="ARBA" id="ARBA00022801"/>
    </source>
</evidence>
<feature type="compositionally biased region" description="Basic and acidic residues" evidence="11">
    <location>
        <begin position="2041"/>
        <end position="2051"/>
    </location>
</feature>
<evidence type="ECO:0000256" key="5">
    <source>
        <dbReference type="ARBA" id="ARBA00022695"/>
    </source>
</evidence>
<feature type="region of interest" description="Disordered" evidence="11">
    <location>
        <begin position="443"/>
        <end position="474"/>
    </location>
</feature>
<evidence type="ECO:0000259" key="12">
    <source>
        <dbReference type="PROSITE" id="PS50878"/>
    </source>
</evidence>
<proteinExistence type="inferred from homology"/>
<dbReference type="GO" id="GO:0004523">
    <property type="term" value="F:RNA-DNA hybrid ribonuclease activity"/>
    <property type="evidence" value="ECO:0007669"/>
    <property type="project" value="UniProtKB-EC"/>
</dbReference>
<sequence length="3249" mass="367240">MECTMPLLEEPGVQDDLNVNGRQQRHDAQPNTHVRAGTTSCGSDDSEAGEFEDALVDLPQPVQQAPICLKPGGAAKEEMSVGERLTALQQAQQNSFALLLRRIQASQAEQKMKMDAVTQRLCTVEDQMVAQSDVMRKGLSAIQSDLKYVQTQVMDSLKWRLQKHHSEVLSDINSVLGSFGLTLDSLQGEVAHSTQRLESLATEVISVKQQSLHLTSLVSTSGQATETSISEHRPSTLPHSRLQTPIRVVSMGQDVTTFSQPSHAYPHSSSTLSVPAGEPVRRSTKMPIKMEFPSFGRKEDSSDPLLYLERCKDFLTLRPLSDEELLATMGNVLHGTARDWWDVARHMVCKWEDFEAQFVTAFLAEDYQEELEDRVRSRVQGERESIRDFVYNYHALCRKWKPGIGEEEVIKLVLKNLNPQMASQLRGRVSTVGALVRLGQQLEKDKEKFEQRQKPAMKAPTKSDSGRQEAPPPKQTTVFCWRCKEVGHPPGSCPKFPYQKGAKPGKHAQDHQPSVPSSGPQFSLVTHADVDNSDLCCCPSEPMHFGRNSFTVPRQLTVPLTIGNWSGIATLDTGASFSLMNERLWKDLRTSPQLNPWSNGPLFLADGSAKHPLGWMEQTVCVSGHQCNLPCVVLPAQSLAFPLVLGLDFISNSGMQLNVKEQQYWFSSTPQEKFNFLSQPDKGVVSTTIALFSAVPPPAVSVTWQDQSWDEVLGQAQLSPAARSQLCNLLQINGDVCTAKLGRTTVLRHHIVLTQEIPIRQKPYRISPAKQAVVKGLVQDMLDNDIIEPSSSPYAAPVVIIPRQVGKPRFCVDYRRLNAITLPDAYPLPTIHEILESLAGATIFSTIDLNSGYWQVEMAEESQLKTAFVCSEGQFHFKVMPFGLRNAPASFQRLMETVLVHLKGRICFMYLDDIIIYSRDVQQHLQDIQQVFCALRKAGLTVNMKKSQFCRKSLKFLGHLVSAEGIQADPEKITAVQQYPVPTTLKALQRFLGMAGWYHRFVPNFSQIAVPLNALKRKGAKFRWTQECQQAFEELKQHLVSPPVLGHPNFSYPFIVYTDASEVGLGAVLTQSTGLGKEEVLAFASRSLNSAERNYSATELECLAVVWALERWRYYLEGRHFTVVTDHASLVWVFQTSKPSSRLIRWALRLQEFSFSIEYRKGKYNTVPDALSRAPPLEGVGLHATCATVLTEPQKMEFPVSDEGLWKAQQDDPEVFALYESILEDGGRTVNATTKMTVLEDKVYRVLKLPHRTLYQVYVPVSLRPQLLQAFHDDPLAGHLGRFKTYRRLYSVAYWPNLSRDVKTYLQNCPTCQMYKPEGRKAGGKLQQTVTTRPWEMLGVDIMGPLPRSSRMNEYLLVFVDYYSRWVELFPLRQATGETISKILVNEVLTRWGTPQYLLSDQGSQFVSTVMREICKSWSIHQRFTSAYHPQTNLTERVNRTLKTMIASYVGLHHKRWDLYLPEFRFAINSAVQETTGVTPAELNINRVLRGPLDNVLLPRDISPSSPNYEKCAKIKELQELVSRTSYKAKLRQKRNYDKQRRDLEFEVDDRVWRRTHPYSKAEKSFSAKLAPKWQGPYRVVNQTGPLNYQIVHEATGEDMRVVHVSQLKPLQDDLNVNGRQQRHDAQPNTHVRAGTTSCGSDDSEAGEFEDALVDLPQPVQQAPICLKPGGAAKEEMSVGERLTALQQAQQNSFALLLRRIQASQAEQKMKMDAVTQRLCTVEDQMVAQSDVMRKGLSAIQSDLKYVQTQVMDSLKWRLQKHHSEVLSDINSVLGSFGLTLDSLQGEVAHSTQRLESLATEVISVKQQSLHLTSLVSTSGQATETSISEHRPSTLPHSRLQTPIRVVSMGQDVTTFSQPSHAYPHSSSTLSVPAGEPVRRSTKMPIKMEFPSFGRKEDSSDPLLYLERCKDFLTLRPLSDEELLATMGNVLHGTARDWWDVARHMVCKWEDFEAQFVTAFLAEDYQEELEDRVRSRVQGERESIRDFVYNYHALCRKWKPGIGEEEVIKLVLKNLNPQMASQLRGRVSTVGALVRLGQQLEKDKEKFEQRQKPAMKAPTKSDSGRQEAPPPKQTTVFCWRCKEVGHPPGSCPKFPYQKGAKPGKHAQDHQPSVPSSGPQFSLVTHADVDNSDLCCCPSEPMHFGRNSFTVPRQLTVPLTIGNWSGIATLDTGASFSLMNERLWKDLRTSPQLNPWSNGPLFLADGSAKHPLGWMEQTVCVSGHQCNLPCVVLPAQSLAFPLVLGLDFISNSGMQLNVKEQQYWFSSTPQEKFNFLSQPDKGVVSTTIALFSAVPPPAVSVTWQDQSWDEVLGQAQLSPAARSQLCNLLQINGDVCTAKLGRTTVLRHHIVLTQEIPIRQKPYRISPAKQAVVKGLVQDMLDNDIIEPSSSPYAAPVVIIPRQVGKPRFCVDYRRLNAITLPDAYPLPTIHEILESLAGATIFSTIDLNSGYWQVEMAEESQLKTAFVCSEGQFHFKVMPFGLRNAPASFQRLMETVLVHLKGRICFMYLDDIIIYSRDVQQHLQDIQQVFCALRKAGLTVNMKKSQFCRKSLKFLGHLVSAEGIQADPEKITAVQQYPVPTTLKALQRFLGMAGWYHRFVPNFSQIAVPLNALKRKGAKFRWTQECQQAFEELKQHLVSPPVLGHPNFSYPFIVYTDASEVGLGAVLTQSTGLGKEEVLAFASRSLNSAERNYSATELECLAVVWALERWRYYLEGRHFTVVTDHASLVWVFQTSKPSSRLIRWALRLQEFSFSIEYRKGKYNTVPDALSRAPPLEGVGLHATCATVLTEPQKMEFPVSDEGLWKAQQDDPEVFALYESILEDGGRTVNATTKMTVLEDKVYRVLKLPHRTLYQVYVPVSLRPQLLQAFHDDPLAGHLGRFKTYRRLYSVAYWPNLSRDVKTYLQNCPTCQMYKPEGRKAGGKLQQTVTTRPWEMLGVDIMGPLPRSSRMNEYLLVFVDYYSRWVELFPLRQATGETISKILVNEVLTRWGTPQYLLSDQGSQFVSTVMREICKSWSIHQRFTSAYHPQTNLTERVNRTLKTMIASYVGLHHKRWDLYLPEFRFAINSAVQETTGVTPAELNINRVLRGPLDNVLLPRDISPSSPNYEKCAKIKELQELVSRTSYKAKLRQKRNYDKQRRDLEFEVDDRVWRRTHPYSKAEKSFSAKLAPKWQGPYRVVNQTGPLNYQIVHEATGEDMRVVHVSQLKPCFPTAKEYDELQRRKVMELFAEESDEEDFLGFGDEDIKLSS</sequence>
<feature type="region of interest" description="Disordered" evidence="11">
    <location>
        <begin position="1621"/>
        <end position="1645"/>
    </location>
</feature>
<dbReference type="PANTHER" id="PTHR37984:SF5">
    <property type="entry name" value="PROTEIN NYNRIN-LIKE"/>
    <property type="match status" value="1"/>
</dbReference>
<dbReference type="Pfam" id="PF17921">
    <property type="entry name" value="Integrase_H2C2"/>
    <property type="match status" value="2"/>
</dbReference>
<evidence type="ECO:0000256" key="7">
    <source>
        <dbReference type="ARBA" id="ARBA00022759"/>
    </source>
</evidence>
<feature type="compositionally biased region" description="Polar residues" evidence="11">
    <location>
        <begin position="259"/>
        <end position="273"/>
    </location>
</feature>
<comment type="similarity">
    <text evidence="1">Belongs to the beta type-B retroviral polymerase family. HERV class-II K(HML-2) pol subfamily.</text>
</comment>
<dbReference type="InterPro" id="IPR054465">
    <property type="entry name" value="Integrase_p58-like_C"/>
</dbReference>
<feature type="region of interest" description="Disordered" evidence="11">
    <location>
        <begin position="2041"/>
        <end position="2072"/>
    </location>
</feature>
<dbReference type="EC" id="3.1.26.4" evidence="2"/>
<feature type="compositionally biased region" description="Polar residues" evidence="11">
    <location>
        <begin position="1857"/>
        <end position="1871"/>
    </location>
</feature>
<dbReference type="InterPro" id="IPR012337">
    <property type="entry name" value="RNaseH-like_sf"/>
</dbReference>
<dbReference type="SUPFAM" id="SSF50630">
    <property type="entry name" value="Acid proteases"/>
    <property type="match status" value="2"/>
</dbReference>
<dbReference type="InterPro" id="IPR021109">
    <property type="entry name" value="Peptidase_aspartic_dom_sf"/>
</dbReference>
<dbReference type="SUPFAM" id="SSF57756">
    <property type="entry name" value="Retrovirus zinc finger-like domains"/>
    <property type="match status" value="2"/>
</dbReference>
<dbReference type="PROSITE" id="PS50878">
    <property type="entry name" value="RT_POL"/>
    <property type="match status" value="2"/>
</dbReference>
<dbReference type="GO" id="GO:0003964">
    <property type="term" value="F:RNA-directed DNA polymerase activity"/>
    <property type="evidence" value="ECO:0007669"/>
    <property type="project" value="UniProtKB-KW"/>
</dbReference>
<dbReference type="FunFam" id="3.10.20.370:FF:000001">
    <property type="entry name" value="Retrovirus-related Pol polyprotein from transposon 17.6-like protein"/>
    <property type="match status" value="2"/>
</dbReference>
<comment type="caution">
    <text evidence="14">The sequence shown here is derived from an EMBL/GenBank/DDBJ whole genome shotgun (WGS) entry which is preliminary data.</text>
</comment>
<dbReference type="EMBL" id="JBHFQA010000023">
    <property type="protein sequence ID" value="KAL2078776.1"/>
    <property type="molecule type" value="Genomic_DNA"/>
</dbReference>
<keyword evidence="8" id="KW-0378">Hydrolase</keyword>
<dbReference type="InterPro" id="IPR043128">
    <property type="entry name" value="Rev_trsase/Diguanyl_cyclase"/>
</dbReference>